<dbReference type="PANTHER" id="PTHR12308">
    <property type="entry name" value="ANOCTAMIN"/>
    <property type="match status" value="1"/>
</dbReference>
<evidence type="ECO:0000256" key="4">
    <source>
        <dbReference type="ARBA" id="ARBA00023136"/>
    </source>
</evidence>
<name>A0A8J2IIK2_FUSEQ</name>
<comment type="caution">
    <text evidence="9">The sequence shown here is derived from an EMBL/GenBank/DDBJ whole genome shotgun (WGS) entry which is preliminary data.</text>
</comment>
<feature type="domain" description="Anoctamin transmembrane" evidence="7">
    <location>
        <begin position="1101"/>
        <end position="1559"/>
    </location>
</feature>
<evidence type="ECO:0000313" key="10">
    <source>
        <dbReference type="Proteomes" id="UP000693738"/>
    </source>
</evidence>
<feature type="region of interest" description="Disordered" evidence="5">
    <location>
        <begin position="296"/>
        <end position="334"/>
    </location>
</feature>
<evidence type="ECO:0000256" key="5">
    <source>
        <dbReference type="SAM" id="MobiDB-lite"/>
    </source>
</evidence>
<dbReference type="InterPro" id="IPR049456">
    <property type="entry name" value="Anoctamin_N_fung"/>
</dbReference>
<evidence type="ECO:0000259" key="8">
    <source>
        <dbReference type="Pfam" id="PF20877"/>
    </source>
</evidence>
<dbReference type="GO" id="GO:0005254">
    <property type="term" value="F:chloride channel activity"/>
    <property type="evidence" value="ECO:0007669"/>
    <property type="project" value="TreeGrafter"/>
</dbReference>
<dbReference type="Pfam" id="PF20877">
    <property type="entry name" value="Anoctamin_N"/>
    <property type="match status" value="1"/>
</dbReference>
<organism evidence="9 10">
    <name type="scientific">Fusarium equiseti</name>
    <name type="common">Fusarium scirpi</name>
    <dbReference type="NCBI Taxonomy" id="61235"/>
    <lineage>
        <taxon>Eukaryota</taxon>
        <taxon>Fungi</taxon>
        <taxon>Dikarya</taxon>
        <taxon>Ascomycota</taxon>
        <taxon>Pezizomycotina</taxon>
        <taxon>Sordariomycetes</taxon>
        <taxon>Hypocreomycetidae</taxon>
        <taxon>Hypocreales</taxon>
        <taxon>Nectriaceae</taxon>
        <taxon>Fusarium</taxon>
        <taxon>Fusarium incarnatum-equiseti species complex</taxon>
    </lineage>
</organism>
<sequence length="1637" mass="186675">MEVVGSVAATLQLAQALAATVLKVREAYSQIKDIDDFLHDFDGQLDATRTTLAVLHDGIGNAKFDASTEDWWRHQTTMQVTSERPIPGEAFVLMEEVTSRLTRLESSVKDTRNDLKRRVMEQDSKGLVPTVQWSSIEKLIESLELDLSELTSSQHHQASSREKGDIEVRLAQMQDTISRLRIEARQAGKPPDTFLSLQEIRDKTEMEQDTRLMLEMVDDLVGSTKDYTSTMDSLSIVSKVSFKSFTALRDGMRASVSSIREAPYPDTQLIPVQHFKDRLGNIAEWVGQNDDDDGASVISRLSGLHPSPSETVTTSTSQTSATSRSENSFHGEINQRRLRAVEESMEAKHYDKAIDLLERVLLDGNEPLNDEEQDRLCRFMAKAISEGKRKVDANLYIRLPLLKLRVAERECHWNLMQATKALDQGAYDEVLNILDPSQFQFEKEWDSLGFAESEIRSVQKIQLARGQSWFYARSFWDIAAAISVLERLLEDTNLAKADRAVAHGTLARAYLKKSDYKESKLHGEQAYQDMIDIVGRVDENLHELIHLMVMICYESEDPDRDMRDIDPGSIFEECVDEISVLLHKAQGNAARDLQWANPKFIATGDFRMYDLVNRPMDLELPKGLQSFARAVVVTPVWAAALSGGRKTVSFFLSLQETEAVRGASSILLLGIRHSPRIWSKNRRHERKDVGTLGVFDRVLEVFNTLPMPVARQLLSRSLQGDSHWCFVNSSFLGKVLDKCGTDSADLPVWSYERDSPKILSESLLGFFFVLTTLHDYHDGLPYVSLGDHQIMFRALLKHSRAIRRISSFITVMIDHINDAVEGLKAPNRKTHQTTPTVIKLSLWIDLVEIYVGNNHAVGSANILKLQRCTDHLSTCKERMEQNREDFSTISGELGEIKFLGLRRFFSESKQLRIELLEDNKKSNAPRNDLVGWKMPSTEAPDKTTYNDKYVVLYDFSEIDHDTAVKEIKTLLQDLEETGLHTEVRAGYEQTLLIFVRAPHELLGNWVYKSRVKDWLYGITPTHPGGDKNTVVKGHYEAEDILSVYHLVNWSKDLGGAGITPGIGKWENVKAIFPMHNPKLNQSILSHLSRKLFLTAEDIDSIRDMHGSKVAFYYAFIQVYTVFLTFPAVTGVIAWLWLPKYSLAFGILTSVWCTVFLEYWKIQETDYSLRWNVKGIHHLKVNRSQFKYEKEYVDEAGRKHYYFPRWKKVVRQLAQIPFLLCAFVALGITIIAVFAIEIMISETYAGPYKDLLEYLPTILLAVSLPWITASLEDAAEWMTEYENHRTADLHEMSLTQKVFVLNMFTNYLPIFLTAFIYIPFGGDVVPKLEGLLVKAFASVGKKFVHQPFHLDADRLRNEVIALTVTGQISGFFEENIVPMLKHKMSDWYRDYRRSRSQGDMLLAVVKDDPEETEFLSRIRNESILPKYNVQDDISEIVLQFGYLALFSPVWPVIPLGFLINNWIELRSDFAKLSLEHQRPAPVRSDGIGPWIYSLEALTWLGSICTAAIVHLFSAGRIGSLLGQWATLPVTIFISEHTLLLLRSLVRFCLQQIGSERIREDYNQRYAVRVKHLEEIETKKQSGLAVREAHRERRKSVLVMERDPFWTKQVEHGTSEVAGVTLIQQVKKNEPSGDQEKTD</sequence>
<dbReference type="PANTHER" id="PTHR12308:SF77">
    <property type="entry name" value="MEMBRANE STRESS RESPONSE PROTEIN (IST2), PUTATIVE (AFU_ORTHOLOGUE AFUA_4G03330)-RELATED"/>
    <property type="match status" value="1"/>
</dbReference>
<keyword evidence="2 6" id="KW-0812">Transmembrane</keyword>
<dbReference type="EMBL" id="CAJSTJ010000044">
    <property type="protein sequence ID" value="CAG7555256.1"/>
    <property type="molecule type" value="Genomic_DNA"/>
</dbReference>
<feature type="transmembrane region" description="Helical" evidence="6">
    <location>
        <begin position="1110"/>
        <end position="1135"/>
    </location>
</feature>
<feature type="transmembrane region" description="Helical" evidence="6">
    <location>
        <begin position="1297"/>
        <end position="1317"/>
    </location>
</feature>
<feature type="transmembrane region" description="Helical" evidence="6">
    <location>
        <begin position="1215"/>
        <end position="1238"/>
    </location>
</feature>
<evidence type="ECO:0000256" key="3">
    <source>
        <dbReference type="ARBA" id="ARBA00022989"/>
    </source>
</evidence>
<feature type="domain" description="Anoctamin alpha-beta plait" evidence="8">
    <location>
        <begin position="947"/>
        <end position="1068"/>
    </location>
</feature>
<proteinExistence type="predicted"/>
<feature type="transmembrane region" description="Helical" evidence="6">
    <location>
        <begin position="1250"/>
        <end position="1268"/>
    </location>
</feature>
<dbReference type="GO" id="GO:0016020">
    <property type="term" value="C:membrane"/>
    <property type="evidence" value="ECO:0007669"/>
    <property type="project" value="UniProtKB-SubCell"/>
</dbReference>
<keyword evidence="3 6" id="KW-1133">Transmembrane helix</keyword>
<accession>A0A8J2IIK2</accession>
<evidence type="ECO:0000313" key="9">
    <source>
        <dbReference type="EMBL" id="CAG7555256.1"/>
    </source>
</evidence>
<dbReference type="InterPro" id="IPR007632">
    <property type="entry name" value="Anoctamin"/>
</dbReference>
<dbReference type="InterPro" id="IPR049452">
    <property type="entry name" value="Anoctamin_TM"/>
</dbReference>
<evidence type="ECO:0000259" key="7">
    <source>
        <dbReference type="Pfam" id="PF04547"/>
    </source>
</evidence>
<reference evidence="9" key="1">
    <citation type="submission" date="2021-05" db="EMBL/GenBank/DDBJ databases">
        <authorList>
            <person name="Khan N."/>
        </authorList>
    </citation>
    <scope>NUCLEOTIDE SEQUENCE</scope>
</reference>
<evidence type="ECO:0000256" key="6">
    <source>
        <dbReference type="SAM" id="Phobius"/>
    </source>
</evidence>
<keyword evidence="4 6" id="KW-0472">Membrane</keyword>
<comment type="subcellular location">
    <subcellularLocation>
        <location evidence="1">Membrane</location>
        <topology evidence="1">Multi-pass membrane protein</topology>
    </subcellularLocation>
</comment>
<dbReference type="Pfam" id="PF04547">
    <property type="entry name" value="Anoctamin"/>
    <property type="match status" value="1"/>
</dbReference>
<dbReference type="Proteomes" id="UP000693738">
    <property type="component" value="Unassembled WGS sequence"/>
</dbReference>
<gene>
    <name evidence="9" type="ORF">FEQUK3_LOCUS1007</name>
</gene>
<protein>
    <submittedName>
        <fullName evidence="9">Uncharacterized protein</fullName>
    </submittedName>
</protein>
<evidence type="ECO:0000256" key="1">
    <source>
        <dbReference type="ARBA" id="ARBA00004141"/>
    </source>
</evidence>
<evidence type="ECO:0000256" key="2">
    <source>
        <dbReference type="ARBA" id="ARBA00022692"/>
    </source>
</evidence>
<dbReference type="GO" id="GO:0032541">
    <property type="term" value="C:cortical endoplasmic reticulum"/>
    <property type="evidence" value="ECO:0007669"/>
    <property type="project" value="TreeGrafter"/>
</dbReference>
<feature type="compositionally biased region" description="Low complexity" evidence="5">
    <location>
        <begin position="307"/>
        <end position="325"/>
    </location>
</feature>